<evidence type="ECO:0000259" key="2">
    <source>
        <dbReference type="PROSITE" id="PS50011"/>
    </source>
</evidence>
<dbReference type="EMBL" id="BQXS01012348">
    <property type="protein sequence ID" value="GKT21834.1"/>
    <property type="molecule type" value="Genomic_DNA"/>
</dbReference>
<evidence type="ECO:0000256" key="1">
    <source>
        <dbReference type="SAM" id="MobiDB-lite"/>
    </source>
</evidence>
<evidence type="ECO:0000313" key="3">
    <source>
        <dbReference type="EMBL" id="GKT21834.1"/>
    </source>
</evidence>
<feature type="domain" description="Protein kinase" evidence="2">
    <location>
        <begin position="1"/>
        <end position="267"/>
    </location>
</feature>
<dbReference type="SMART" id="SM00220">
    <property type="entry name" value="S_TKc"/>
    <property type="match status" value="1"/>
</dbReference>
<feature type="compositionally biased region" description="Acidic residues" evidence="1">
    <location>
        <begin position="21"/>
        <end position="39"/>
    </location>
</feature>
<gene>
    <name evidence="3" type="ORF">ADUPG1_011991</name>
</gene>
<comment type="caution">
    <text evidence="3">The sequence shown here is derived from an EMBL/GenBank/DDBJ whole genome shotgun (WGS) entry which is preliminary data.</text>
</comment>
<reference evidence="3" key="1">
    <citation type="submission" date="2022-03" db="EMBL/GenBank/DDBJ databases">
        <title>Draft genome sequence of Aduncisulcus paluster, a free-living microaerophilic Fornicata.</title>
        <authorList>
            <person name="Yuyama I."/>
            <person name="Kume K."/>
            <person name="Tamura T."/>
            <person name="Inagaki Y."/>
            <person name="Hashimoto T."/>
        </authorList>
    </citation>
    <scope>NUCLEOTIDE SEQUENCE</scope>
    <source>
        <strain evidence="3">NY0171</strain>
    </source>
</reference>
<dbReference type="PANTHER" id="PTHR44167:SF24">
    <property type="entry name" value="SERINE_THREONINE-PROTEIN KINASE CHK2"/>
    <property type="match status" value="1"/>
</dbReference>
<dbReference type="Pfam" id="PF00069">
    <property type="entry name" value="Pkinase"/>
    <property type="match status" value="1"/>
</dbReference>
<dbReference type="PROSITE" id="PS00108">
    <property type="entry name" value="PROTEIN_KINASE_ST"/>
    <property type="match status" value="1"/>
</dbReference>
<feature type="region of interest" description="Disordered" evidence="1">
    <location>
        <begin position="18"/>
        <end position="42"/>
    </location>
</feature>
<sequence>GSVSAFAKRWCADGKYVSAKDDEESESDTSSKDEDEDPTLFDPMTLNPVKVAALCVGMIECLDDVFTAKKKLIHRDIKPDNFLIRVDPKDGECAVVLADLGLVQIKDSISSSSFSRSFVDSSSDSRKDVEKATAPKAKRSVCGTLSYNSYEALRGIQSQMSDAYSLGISILALFFGCDPLLQMPALQFVGSPAEFVKELMVLIKSDSCPTIEESDLFNSLLIIEDGKLEPIHECLNEIYKGFTQFAKHKRMSVHQARVKVQSIKPLLPKIGEGWKCPSIEEIISNQLEEYGGSVGTIGSDLDGVDLKRGWDDSQK</sequence>
<dbReference type="PROSITE" id="PS50011">
    <property type="entry name" value="PROTEIN_KINASE_DOM"/>
    <property type="match status" value="1"/>
</dbReference>
<organism evidence="3 4">
    <name type="scientific">Aduncisulcus paluster</name>
    <dbReference type="NCBI Taxonomy" id="2918883"/>
    <lineage>
        <taxon>Eukaryota</taxon>
        <taxon>Metamonada</taxon>
        <taxon>Carpediemonas-like organisms</taxon>
        <taxon>Aduncisulcus</taxon>
    </lineage>
</organism>
<feature type="non-terminal residue" evidence="3">
    <location>
        <position position="1"/>
    </location>
</feature>
<dbReference type="InterPro" id="IPR008271">
    <property type="entry name" value="Ser/Thr_kinase_AS"/>
</dbReference>
<protein>
    <recommendedName>
        <fullName evidence="2">Protein kinase domain-containing protein</fullName>
    </recommendedName>
</protein>
<proteinExistence type="predicted"/>
<accession>A0ABQ5K065</accession>
<dbReference type="InterPro" id="IPR000719">
    <property type="entry name" value="Prot_kinase_dom"/>
</dbReference>
<dbReference type="PANTHER" id="PTHR44167">
    <property type="entry name" value="OVARIAN-SPECIFIC SERINE/THREONINE-PROTEIN KINASE LOK-RELATED"/>
    <property type="match status" value="1"/>
</dbReference>
<dbReference type="InterPro" id="IPR011009">
    <property type="entry name" value="Kinase-like_dom_sf"/>
</dbReference>
<keyword evidence="4" id="KW-1185">Reference proteome</keyword>
<evidence type="ECO:0000313" key="4">
    <source>
        <dbReference type="Proteomes" id="UP001057375"/>
    </source>
</evidence>
<dbReference type="SUPFAM" id="SSF56112">
    <property type="entry name" value="Protein kinase-like (PK-like)"/>
    <property type="match status" value="1"/>
</dbReference>
<dbReference type="Gene3D" id="1.10.510.10">
    <property type="entry name" value="Transferase(Phosphotransferase) domain 1"/>
    <property type="match status" value="1"/>
</dbReference>
<name>A0ABQ5K065_9EUKA</name>
<dbReference type="Proteomes" id="UP001057375">
    <property type="component" value="Unassembled WGS sequence"/>
</dbReference>